<dbReference type="EMBL" id="QUTG01002393">
    <property type="protein sequence ID" value="RHY96425.1"/>
    <property type="molecule type" value="Genomic_DNA"/>
</dbReference>
<dbReference type="InterPro" id="IPR020855">
    <property type="entry name" value="Ureohydrolase_Mn_BS"/>
</dbReference>
<dbReference type="Pfam" id="PF00491">
    <property type="entry name" value="Arginase"/>
    <property type="match status" value="1"/>
</dbReference>
<keyword evidence="2 4" id="KW-0479">Metal-binding</keyword>
<keyword evidence="3 5" id="KW-0378">Hydrolase</keyword>
<feature type="binding site" evidence="4">
    <location>
        <position position="153"/>
    </location>
    <ligand>
        <name>Mn(2+)</name>
        <dbReference type="ChEBI" id="CHEBI:29035"/>
        <label>1</label>
    </ligand>
</feature>
<dbReference type="PROSITE" id="PS51409">
    <property type="entry name" value="ARGINASE_2"/>
    <property type="match status" value="1"/>
</dbReference>
<dbReference type="PANTHER" id="PTHR11358">
    <property type="entry name" value="ARGINASE/AGMATINASE"/>
    <property type="match status" value="1"/>
</dbReference>
<protein>
    <recommendedName>
        <fullName evidence="8">Agmatinase</fullName>
    </recommendedName>
</protein>
<dbReference type="InterPro" id="IPR023696">
    <property type="entry name" value="Ureohydrolase_dom_sf"/>
</dbReference>
<keyword evidence="4" id="KW-0464">Manganese</keyword>
<evidence type="ECO:0000256" key="1">
    <source>
        <dbReference type="ARBA" id="ARBA00009227"/>
    </source>
</evidence>
<dbReference type="AlphaFoldDB" id="A0A3R7B3A2"/>
<dbReference type="PANTHER" id="PTHR11358:SF26">
    <property type="entry name" value="GUANIDINO ACID HYDROLASE, MITOCHONDRIAL"/>
    <property type="match status" value="1"/>
</dbReference>
<evidence type="ECO:0000256" key="3">
    <source>
        <dbReference type="ARBA" id="ARBA00022801"/>
    </source>
</evidence>
<dbReference type="GO" id="GO:0008783">
    <property type="term" value="F:agmatinase activity"/>
    <property type="evidence" value="ECO:0007669"/>
    <property type="project" value="TreeGrafter"/>
</dbReference>
<dbReference type="VEuPathDB" id="FungiDB:H257_17509"/>
<feature type="binding site" evidence="4">
    <location>
        <position position="155"/>
    </location>
    <ligand>
        <name>Mn(2+)</name>
        <dbReference type="ChEBI" id="CHEBI:29035"/>
        <label>1</label>
    </ligand>
</feature>
<feature type="binding site" evidence="4">
    <location>
        <position position="151"/>
    </location>
    <ligand>
        <name>Mn(2+)</name>
        <dbReference type="ChEBI" id="CHEBI:29035"/>
        <label>1</label>
    </ligand>
</feature>
<evidence type="ECO:0000256" key="4">
    <source>
        <dbReference type="PIRSR" id="PIRSR036979-1"/>
    </source>
</evidence>
<evidence type="ECO:0000313" key="6">
    <source>
        <dbReference type="EMBL" id="RHY96425.1"/>
    </source>
</evidence>
<feature type="binding site" evidence="4">
    <location>
        <position position="123"/>
    </location>
    <ligand>
        <name>Mn(2+)</name>
        <dbReference type="ChEBI" id="CHEBI:29035"/>
        <label>1</label>
    </ligand>
</feature>
<comment type="caution">
    <text evidence="6">The sequence shown here is derived from an EMBL/GenBank/DDBJ whole genome shotgun (WGS) entry which is preliminary data.</text>
</comment>
<feature type="binding site" evidence="4">
    <location>
        <position position="237"/>
    </location>
    <ligand>
        <name>Mn(2+)</name>
        <dbReference type="ChEBI" id="CHEBI:29035"/>
        <label>1</label>
    </ligand>
</feature>
<dbReference type="PROSITE" id="PS01053">
    <property type="entry name" value="ARGINASE_1"/>
    <property type="match status" value="1"/>
</dbReference>
<dbReference type="GO" id="GO:0033389">
    <property type="term" value="P:putrescine biosynthetic process from arginine, via agmatine"/>
    <property type="evidence" value="ECO:0007669"/>
    <property type="project" value="TreeGrafter"/>
</dbReference>
<evidence type="ECO:0000256" key="2">
    <source>
        <dbReference type="ARBA" id="ARBA00022723"/>
    </source>
</evidence>
<dbReference type="Gene3D" id="3.40.800.10">
    <property type="entry name" value="Ureohydrolase domain"/>
    <property type="match status" value="1"/>
</dbReference>
<proteinExistence type="inferred from homology"/>
<evidence type="ECO:0000256" key="5">
    <source>
        <dbReference type="RuleBase" id="RU003684"/>
    </source>
</evidence>
<comment type="similarity">
    <text evidence="1">Belongs to the arginase family. Agmatinase subfamily.</text>
</comment>
<accession>A0A3R7B3A2</accession>
<evidence type="ECO:0008006" key="8">
    <source>
        <dbReference type="Google" id="ProtNLM"/>
    </source>
</evidence>
<name>A0A3R7B3A2_APHAT</name>
<organism evidence="6 7">
    <name type="scientific">Aphanomyces astaci</name>
    <name type="common">Crayfish plague agent</name>
    <dbReference type="NCBI Taxonomy" id="112090"/>
    <lineage>
        <taxon>Eukaryota</taxon>
        <taxon>Sar</taxon>
        <taxon>Stramenopiles</taxon>
        <taxon>Oomycota</taxon>
        <taxon>Saprolegniomycetes</taxon>
        <taxon>Saprolegniales</taxon>
        <taxon>Verrucalvaceae</taxon>
        <taxon>Aphanomyces</taxon>
    </lineage>
</organism>
<dbReference type="PIRSF" id="PIRSF036979">
    <property type="entry name" value="Arginase"/>
    <property type="match status" value="1"/>
</dbReference>
<dbReference type="GO" id="GO:0046872">
    <property type="term" value="F:metal ion binding"/>
    <property type="evidence" value="ECO:0007669"/>
    <property type="project" value="UniProtKB-KW"/>
</dbReference>
<feature type="binding site" evidence="4">
    <location>
        <position position="235"/>
    </location>
    <ligand>
        <name>Mn(2+)</name>
        <dbReference type="ChEBI" id="CHEBI:29035"/>
        <label>1</label>
    </ligand>
</feature>
<evidence type="ECO:0000313" key="7">
    <source>
        <dbReference type="Proteomes" id="UP000285712"/>
    </source>
</evidence>
<reference evidence="6 7" key="1">
    <citation type="submission" date="2018-08" db="EMBL/GenBank/DDBJ databases">
        <title>Aphanomyces genome sequencing and annotation.</title>
        <authorList>
            <person name="Minardi D."/>
            <person name="Oidtmann B."/>
            <person name="Van Der Giezen M."/>
            <person name="Studholme D.J."/>
        </authorList>
    </citation>
    <scope>NUCLEOTIDE SEQUENCE [LARGE SCALE GENOMIC DNA]</scope>
    <source>
        <strain evidence="6 7">Sv</strain>
    </source>
</reference>
<dbReference type="SUPFAM" id="SSF52768">
    <property type="entry name" value="Arginase/deacetylase"/>
    <property type="match status" value="1"/>
</dbReference>
<sequence>MRGTLSTAAVCGFWNPRVKRAAISAIPSFLPSTSSVIAILGANVDANSSYLTGTAAAPDVIRAAFHSDSANGFSESGVDLMHNPLITDMGNLVPSSASMSSLSAAAQTIIAHDKRLLTLGGDHSITYPLVKGVRRALCARGETRLNILHLDAHSDLYEYDILNQNNRYSHASPFARILEEGLCSRLVQVGVRTHTQHTRAQAAAYAVETHDMRSISSSSWPPKLSFDGPVYVTVDLDVLDPAFAPGVSHFEPGGLSTRDVLSLLQTFAGDVIASDVVELNPSRDVGSYGMSISGEAPSGVTAMVAAKITKELLARMLESAEAATSSSTST</sequence>
<comment type="cofactor">
    <cofactor evidence="4">
        <name>Mn(2+)</name>
        <dbReference type="ChEBI" id="CHEBI:29035"/>
    </cofactor>
    <text evidence="4">Binds 2 manganese ions per subunit.</text>
</comment>
<gene>
    <name evidence="6" type="ORF">DYB35_012062</name>
</gene>
<dbReference type="Proteomes" id="UP000285712">
    <property type="component" value="Unassembled WGS sequence"/>
</dbReference>
<dbReference type="InterPro" id="IPR006035">
    <property type="entry name" value="Ureohydrolase"/>
</dbReference>